<dbReference type="SUPFAM" id="SSF49785">
    <property type="entry name" value="Galactose-binding domain-like"/>
    <property type="match status" value="1"/>
</dbReference>
<dbReference type="GO" id="GO:0005886">
    <property type="term" value="C:plasma membrane"/>
    <property type="evidence" value="ECO:0007669"/>
    <property type="project" value="TreeGrafter"/>
</dbReference>
<dbReference type="EMBL" id="UYRR01035672">
    <property type="protein sequence ID" value="VDK65233.1"/>
    <property type="molecule type" value="Genomic_DNA"/>
</dbReference>
<dbReference type="GO" id="GO:0005005">
    <property type="term" value="F:transmembrane-ephrin receptor activity"/>
    <property type="evidence" value="ECO:0007669"/>
    <property type="project" value="TreeGrafter"/>
</dbReference>
<accession>A0A3P6S7Z3</accession>
<dbReference type="GO" id="GO:0005524">
    <property type="term" value="F:ATP binding"/>
    <property type="evidence" value="ECO:0007669"/>
    <property type="project" value="UniProtKB-KW"/>
</dbReference>
<dbReference type="OrthoDB" id="4062651at2759"/>
<name>A0A3P6S7Z3_ANISI</name>
<dbReference type="InterPro" id="IPR001090">
    <property type="entry name" value="Ephrin_rcpt_lig-bd_dom"/>
</dbReference>
<evidence type="ECO:0000256" key="4">
    <source>
        <dbReference type="ARBA" id="ARBA00023136"/>
    </source>
</evidence>
<dbReference type="GO" id="GO:0007411">
    <property type="term" value="P:axon guidance"/>
    <property type="evidence" value="ECO:0007669"/>
    <property type="project" value="TreeGrafter"/>
</dbReference>
<dbReference type="PANTHER" id="PTHR46877:SF14">
    <property type="entry name" value="RECEPTOR PROTEIN-TYROSINE KINASE"/>
    <property type="match status" value="1"/>
</dbReference>
<dbReference type="PANTHER" id="PTHR46877">
    <property type="entry name" value="EPH RECEPTOR A5"/>
    <property type="match status" value="1"/>
</dbReference>
<dbReference type="InterPro" id="IPR008979">
    <property type="entry name" value="Galactose-bd-like_sf"/>
</dbReference>
<sequence length="239" mass="26939">MGFGLGLGLEGIWIDVGVILLDTSNSTTELRWRTHSNMDEDEIGWLEETYRGPEGIENRRAYVVCNVEHPNVDNWLRTPRIDRNGANRMHVEVSFTMRDCTEFPGNARSCKETFRLYAAQVDASGDAPAVWDESHWDLIDRITADTGRHSLHESSSASVNVETRSYTVTKDGVYFSFRDSGACISILNVMCIWSGIWDYEGWYEDGWIDRCGDRGGHWIKSRGREDGAGGAGDEGRAFN</sequence>
<dbReference type="SMART" id="SM00615">
    <property type="entry name" value="EPH_lbd"/>
    <property type="match status" value="1"/>
</dbReference>
<evidence type="ECO:0000256" key="5">
    <source>
        <dbReference type="ARBA" id="ARBA00023170"/>
    </source>
</evidence>
<dbReference type="GO" id="GO:0030425">
    <property type="term" value="C:dendrite"/>
    <property type="evidence" value="ECO:0007669"/>
    <property type="project" value="TreeGrafter"/>
</dbReference>
<dbReference type="InterPro" id="IPR050449">
    <property type="entry name" value="Ephrin_rcpt_TKs"/>
</dbReference>
<reference evidence="7 8" key="1">
    <citation type="submission" date="2018-11" db="EMBL/GenBank/DDBJ databases">
        <authorList>
            <consortium name="Pathogen Informatics"/>
        </authorList>
    </citation>
    <scope>NUCLEOTIDE SEQUENCE [LARGE SCALE GENOMIC DNA]</scope>
</reference>
<keyword evidence="2" id="KW-0547">Nucleotide-binding</keyword>
<keyword evidence="8" id="KW-1185">Reference proteome</keyword>
<dbReference type="Gene3D" id="2.60.120.260">
    <property type="entry name" value="Galactose-binding domain-like"/>
    <property type="match status" value="1"/>
</dbReference>
<dbReference type="Pfam" id="PF01404">
    <property type="entry name" value="Ephrin_lbd"/>
    <property type="match status" value="1"/>
</dbReference>
<organism evidence="7 8">
    <name type="scientific">Anisakis simplex</name>
    <name type="common">Herring worm</name>
    <dbReference type="NCBI Taxonomy" id="6269"/>
    <lineage>
        <taxon>Eukaryota</taxon>
        <taxon>Metazoa</taxon>
        <taxon>Ecdysozoa</taxon>
        <taxon>Nematoda</taxon>
        <taxon>Chromadorea</taxon>
        <taxon>Rhabditida</taxon>
        <taxon>Spirurina</taxon>
        <taxon>Ascaridomorpha</taxon>
        <taxon>Ascaridoidea</taxon>
        <taxon>Anisakidae</taxon>
        <taxon>Anisakis</taxon>
        <taxon>Anisakis simplex complex</taxon>
    </lineage>
</organism>
<evidence type="ECO:0000256" key="1">
    <source>
        <dbReference type="ARBA" id="ARBA00004167"/>
    </source>
</evidence>
<dbReference type="Proteomes" id="UP000267096">
    <property type="component" value="Unassembled WGS sequence"/>
</dbReference>
<dbReference type="PROSITE" id="PS51550">
    <property type="entry name" value="EPH_LBD"/>
    <property type="match status" value="1"/>
</dbReference>
<keyword evidence="5" id="KW-0675">Receptor</keyword>
<dbReference type="AlphaFoldDB" id="A0A3P6S7Z3"/>
<evidence type="ECO:0000313" key="7">
    <source>
        <dbReference type="EMBL" id="VDK65233.1"/>
    </source>
</evidence>
<gene>
    <name evidence="7" type="ORF">ASIM_LOCUS18543</name>
</gene>
<protein>
    <recommendedName>
        <fullName evidence="6">Eph LBD domain-containing protein</fullName>
    </recommendedName>
</protein>
<comment type="subcellular location">
    <subcellularLocation>
        <location evidence="1">Membrane</location>
        <topology evidence="1">Single-pass membrane protein</topology>
    </subcellularLocation>
</comment>
<evidence type="ECO:0000259" key="6">
    <source>
        <dbReference type="PROSITE" id="PS51550"/>
    </source>
</evidence>
<evidence type="ECO:0000256" key="2">
    <source>
        <dbReference type="ARBA" id="ARBA00022741"/>
    </source>
</evidence>
<keyword evidence="4" id="KW-0472">Membrane</keyword>
<proteinExistence type="predicted"/>
<keyword evidence="3" id="KW-0067">ATP-binding</keyword>
<evidence type="ECO:0000256" key="3">
    <source>
        <dbReference type="ARBA" id="ARBA00022840"/>
    </source>
</evidence>
<feature type="domain" description="Eph LBD" evidence="6">
    <location>
        <begin position="17"/>
        <end position="201"/>
    </location>
</feature>
<evidence type="ECO:0000313" key="8">
    <source>
        <dbReference type="Proteomes" id="UP000267096"/>
    </source>
</evidence>